<keyword evidence="6" id="KW-1133">Transmembrane helix</keyword>
<keyword evidence="3" id="KW-0716">Sensory transduction</keyword>
<keyword evidence="2" id="KW-1003">Cell membrane</keyword>
<comment type="subcellular location">
    <subcellularLocation>
        <location evidence="1">Cell membrane</location>
        <topology evidence="1">Multi-pass membrane protein</topology>
    </subcellularLocation>
</comment>
<sequence length="182" mass="21343">MFEGNSENQYPLWIVEAKRGYDKQQDEHTHFQLLQCIKHHNSIIKFAQELEEVISPVMFFQFIATALEICFAGFQAKLVSDWGPNFFKCVMYTLANILQTFCYCRFGEGIINESNNFALAVYNNRWYEESTKFKFSVKMVLMRSQKPLQLVAGKFYTVSLESFARLLNMSYSFLTILQQVNE</sequence>
<keyword evidence="5" id="KW-0552">Olfaction</keyword>
<evidence type="ECO:0000256" key="5">
    <source>
        <dbReference type="ARBA" id="ARBA00022725"/>
    </source>
</evidence>
<keyword evidence="7" id="KW-0472">Membrane</keyword>
<keyword evidence="11" id="KW-1185">Reference proteome</keyword>
<dbReference type="GO" id="GO:0005549">
    <property type="term" value="F:odorant binding"/>
    <property type="evidence" value="ECO:0007669"/>
    <property type="project" value="InterPro"/>
</dbReference>
<evidence type="ECO:0008006" key="12">
    <source>
        <dbReference type="Google" id="ProtNLM"/>
    </source>
</evidence>
<evidence type="ECO:0000256" key="3">
    <source>
        <dbReference type="ARBA" id="ARBA00022606"/>
    </source>
</evidence>
<evidence type="ECO:0000313" key="10">
    <source>
        <dbReference type="EMBL" id="KAK7792724.1"/>
    </source>
</evidence>
<reference evidence="10 11" key="1">
    <citation type="submission" date="2024-03" db="EMBL/GenBank/DDBJ databases">
        <title>The genome assembly and annotation of the cricket Gryllus longicercus Weissman &amp; Gray.</title>
        <authorList>
            <person name="Szrajer S."/>
            <person name="Gray D."/>
            <person name="Ylla G."/>
        </authorList>
    </citation>
    <scope>NUCLEOTIDE SEQUENCE [LARGE SCALE GENOMIC DNA]</scope>
    <source>
        <strain evidence="10">DAG 2021-001</strain>
        <tissue evidence="10">Whole body minus gut</tissue>
    </source>
</reference>
<evidence type="ECO:0000256" key="6">
    <source>
        <dbReference type="ARBA" id="ARBA00022989"/>
    </source>
</evidence>
<keyword evidence="4" id="KW-0812">Transmembrane</keyword>
<evidence type="ECO:0000256" key="2">
    <source>
        <dbReference type="ARBA" id="ARBA00022475"/>
    </source>
</evidence>
<accession>A0AAN9V6Y0</accession>
<comment type="caution">
    <text evidence="10">The sequence shown here is derived from an EMBL/GenBank/DDBJ whole genome shotgun (WGS) entry which is preliminary data.</text>
</comment>
<evidence type="ECO:0000313" key="11">
    <source>
        <dbReference type="Proteomes" id="UP001378592"/>
    </source>
</evidence>
<evidence type="ECO:0000256" key="9">
    <source>
        <dbReference type="ARBA" id="ARBA00023224"/>
    </source>
</evidence>
<evidence type="ECO:0000256" key="8">
    <source>
        <dbReference type="ARBA" id="ARBA00023170"/>
    </source>
</evidence>
<evidence type="ECO:0000256" key="7">
    <source>
        <dbReference type="ARBA" id="ARBA00023136"/>
    </source>
</evidence>
<dbReference type="GO" id="GO:0005886">
    <property type="term" value="C:plasma membrane"/>
    <property type="evidence" value="ECO:0007669"/>
    <property type="project" value="UniProtKB-SubCell"/>
</dbReference>
<dbReference type="PANTHER" id="PTHR21137:SF35">
    <property type="entry name" value="ODORANT RECEPTOR 19A-RELATED"/>
    <property type="match status" value="1"/>
</dbReference>
<evidence type="ECO:0000256" key="1">
    <source>
        <dbReference type="ARBA" id="ARBA00004651"/>
    </source>
</evidence>
<evidence type="ECO:0000256" key="4">
    <source>
        <dbReference type="ARBA" id="ARBA00022692"/>
    </source>
</evidence>
<dbReference type="PANTHER" id="PTHR21137">
    <property type="entry name" value="ODORANT RECEPTOR"/>
    <property type="match status" value="1"/>
</dbReference>
<keyword evidence="8" id="KW-0675">Receptor</keyword>
<dbReference type="EMBL" id="JAZDUA010000430">
    <property type="protein sequence ID" value="KAK7792724.1"/>
    <property type="molecule type" value="Genomic_DNA"/>
</dbReference>
<gene>
    <name evidence="10" type="ORF">R5R35_003738</name>
</gene>
<dbReference type="InterPro" id="IPR004117">
    <property type="entry name" value="7tm6_olfct_rcpt"/>
</dbReference>
<organism evidence="10 11">
    <name type="scientific">Gryllus longicercus</name>
    <dbReference type="NCBI Taxonomy" id="2509291"/>
    <lineage>
        <taxon>Eukaryota</taxon>
        <taxon>Metazoa</taxon>
        <taxon>Ecdysozoa</taxon>
        <taxon>Arthropoda</taxon>
        <taxon>Hexapoda</taxon>
        <taxon>Insecta</taxon>
        <taxon>Pterygota</taxon>
        <taxon>Neoptera</taxon>
        <taxon>Polyneoptera</taxon>
        <taxon>Orthoptera</taxon>
        <taxon>Ensifera</taxon>
        <taxon>Gryllidea</taxon>
        <taxon>Grylloidea</taxon>
        <taxon>Gryllidae</taxon>
        <taxon>Gryllinae</taxon>
        <taxon>Gryllus</taxon>
    </lineage>
</organism>
<protein>
    <recommendedName>
        <fullName evidence="12">Odorant receptor</fullName>
    </recommendedName>
</protein>
<dbReference type="AlphaFoldDB" id="A0AAN9V6Y0"/>
<proteinExistence type="predicted"/>
<dbReference type="Pfam" id="PF02949">
    <property type="entry name" value="7tm_6"/>
    <property type="match status" value="1"/>
</dbReference>
<keyword evidence="9" id="KW-0807">Transducer</keyword>
<dbReference type="GO" id="GO:0007165">
    <property type="term" value="P:signal transduction"/>
    <property type="evidence" value="ECO:0007669"/>
    <property type="project" value="UniProtKB-KW"/>
</dbReference>
<name>A0AAN9V6Y0_9ORTH</name>
<dbReference type="Proteomes" id="UP001378592">
    <property type="component" value="Unassembled WGS sequence"/>
</dbReference>
<dbReference type="GO" id="GO:0004984">
    <property type="term" value="F:olfactory receptor activity"/>
    <property type="evidence" value="ECO:0007669"/>
    <property type="project" value="InterPro"/>
</dbReference>